<comment type="caution">
    <text evidence="5">The sequence shown here is derived from an EMBL/GenBank/DDBJ whole genome shotgun (WGS) entry which is preliminary data.</text>
</comment>
<dbReference type="CDD" id="cd17546">
    <property type="entry name" value="REC_hyHK_CKI1_RcsC-like"/>
    <property type="match status" value="1"/>
</dbReference>
<feature type="region of interest" description="Disordered" evidence="3">
    <location>
        <begin position="14"/>
        <end position="45"/>
    </location>
</feature>
<dbReference type="GO" id="GO:0000160">
    <property type="term" value="P:phosphorelay signal transduction system"/>
    <property type="evidence" value="ECO:0007669"/>
    <property type="project" value="InterPro"/>
</dbReference>
<evidence type="ECO:0000256" key="2">
    <source>
        <dbReference type="PROSITE-ProRule" id="PRU00169"/>
    </source>
</evidence>
<evidence type="ECO:0000256" key="3">
    <source>
        <dbReference type="SAM" id="MobiDB-lite"/>
    </source>
</evidence>
<evidence type="ECO:0000313" key="5">
    <source>
        <dbReference type="EMBL" id="CAI5755804.1"/>
    </source>
</evidence>
<dbReference type="SMART" id="SM00448">
    <property type="entry name" value="REC"/>
    <property type="match status" value="1"/>
</dbReference>
<dbReference type="PANTHER" id="PTHR43719:SF28">
    <property type="entry name" value="PEROXIDE STRESS-ACTIVATED HISTIDINE KINASE MAK1-RELATED"/>
    <property type="match status" value="1"/>
</dbReference>
<feature type="compositionally biased region" description="Basic and acidic residues" evidence="3">
    <location>
        <begin position="117"/>
        <end position="134"/>
    </location>
</feature>
<feature type="region of interest" description="Disordered" evidence="3">
    <location>
        <begin position="111"/>
        <end position="140"/>
    </location>
</feature>
<proteinExistence type="predicted"/>
<protein>
    <recommendedName>
        <fullName evidence="4">Response regulatory domain-containing protein</fullName>
    </recommendedName>
</protein>
<dbReference type="InterPro" id="IPR011006">
    <property type="entry name" value="CheY-like_superfamily"/>
</dbReference>
<gene>
    <name evidence="5" type="ORF">CANVERA_P0320</name>
</gene>
<dbReference type="OrthoDB" id="303614at2759"/>
<dbReference type="Gene3D" id="3.40.50.2300">
    <property type="match status" value="1"/>
</dbReference>
<dbReference type="SUPFAM" id="SSF52172">
    <property type="entry name" value="CheY-like"/>
    <property type="match status" value="1"/>
</dbReference>
<evidence type="ECO:0000259" key="4">
    <source>
        <dbReference type="PROSITE" id="PS50110"/>
    </source>
</evidence>
<evidence type="ECO:0000313" key="6">
    <source>
        <dbReference type="Proteomes" id="UP001152885"/>
    </source>
</evidence>
<evidence type="ECO:0000256" key="1">
    <source>
        <dbReference type="ARBA" id="ARBA00022553"/>
    </source>
</evidence>
<sequence>MNYLQTKNLSYDSFFPLTHPQNNNEREEDSSKRKIQYTQSSSNQQHISSKSLDYFSIKPKLSLDIHNLSTSPNYLSDAENIHDFSDSESLHSRDDLIEPFEQAIITNDDYSPLTPFEEDHKPNQAQQKESKDSSDAPSSTTNMQLILPNLYPYRFLIVDDNLINLKILNKVLLKIYPKATIVQLQDSTKVEKLLFEQNLKFDSIFIDIEMPIIDGIKIANLVRTSEKFDKIGLIAVTTRNSENDLKLFKANGIDYTFNKPLNFKLDFMGSIIDEIIENRKNAL</sequence>
<name>A0A9W4X842_9ASCO</name>
<accession>A0A9W4X842</accession>
<keyword evidence="6" id="KW-1185">Reference proteome</keyword>
<reference evidence="5" key="1">
    <citation type="submission" date="2022-12" db="EMBL/GenBank/DDBJ databases">
        <authorList>
            <person name="Brejova B."/>
        </authorList>
    </citation>
    <scope>NUCLEOTIDE SEQUENCE</scope>
</reference>
<dbReference type="PROSITE" id="PS50110">
    <property type="entry name" value="RESPONSE_REGULATORY"/>
    <property type="match status" value="1"/>
</dbReference>
<dbReference type="EMBL" id="CANTUO010000001">
    <property type="protein sequence ID" value="CAI5755804.1"/>
    <property type="molecule type" value="Genomic_DNA"/>
</dbReference>
<dbReference type="Proteomes" id="UP001152885">
    <property type="component" value="Unassembled WGS sequence"/>
</dbReference>
<dbReference type="PANTHER" id="PTHR43719">
    <property type="entry name" value="TWO-COMPONENT HISTIDINE KINASE"/>
    <property type="match status" value="1"/>
</dbReference>
<dbReference type="InterPro" id="IPR001789">
    <property type="entry name" value="Sig_transdc_resp-reg_receiver"/>
</dbReference>
<dbReference type="GO" id="GO:0036180">
    <property type="term" value="P:filamentous growth of a population of unicellular organisms in response to biotic stimulus"/>
    <property type="evidence" value="ECO:0007669"/>
    <property type="project" value="UniProtKB-ARBA"/>
</dbReference>
<dbReference type="InterPro" id="IPR050956">
    <property type="entry name" value="2C_system_His_kinase"/>
</dbReference>
<dbReference type="Pfam" id="PF00072">
    <property type="entry name" value="Response_reg"/>
    <property type="match status" value="1"/>
</dbReference>
<organism evidence="5 6">
    <name type="scientific">Candida verbasci</name>
    <dbReference type="NCBI Taxonomy" id="1227364"/>
    <lineage>
        <taxon>Eukaryota</taxon>
        <taxon>Fungi</taxon>
        <taxon>Dikarya</taxon>
        <taxon>Ascomycota</taxon>
        <taxon>Saccharomycotina</taxon>
        <taxon>Pichiomycetes</taxon>
        <taxon>Debaryomycetaceae</taxon>
        <taxon>Candida/Lodderomyces clade</taxon>
        <taxon>Candida</taxon>
    </lineage>
</organism>
<dbReference type="GO" id="GO:1900445">
    <property type="term" value="P:positive regulation of filamentous growth of a population of unicellular organisms in response to biotic stimulus"/>
    <property type="evidence" value="ECO:0007669"/>
    <property type="project" value="UniProtKB-ARBA"/>
</dbReference>
<feature type="modified residue" description="4-aspartylphosphate" evidence="2">
    <location>
        <position position="207"/>
    </location>
</feature>
<dbReference type="AlphaFoldDB" id="A0A9W4X842"/>
<keyword evidence="1 2" id="KW-0597">Phosphoprotein</keyword>
<dbReference type="GO" id="GO:0006950">
    <property type="term" value="P:response to stress"/>
    <property type="evidence" value="ECO:0007669"/>
    <property type="project" value="UniProtKB-ARBA"/>
</dbReference>
<feature type="domain" description="Response regulatory" evidence="4">
    <location>
        <begin position="154"/>
        <end position="274"/>
    </location>
</feature>